<feature type="transmembrane region" description="Helical" evidence="7">
    <location>
        <begin position="6"/>
        <end position="31"/>
    </location>
</feature>
<feature type="transmembrane region" description="Helical" evidence="7">
    <location>
        <begin position="92"/>
        <end position="116"/>
    </location>
</feature>
<dbReference type="Pfam" id="PF01618">
    <property type="entry name" value="MotA_ExbB"/>
    <property type="match status" value="1"/>
</dbReference>
<feature type="transmembrane region" description="Helical" evidence="7">
    <location>
        <begin position="52"/>
        <end position="72"/>
    </location>
</feature>
<dbReference type="RefSeq" id="WP_345369469.1">
    <property type="nucleotide sequence ID" value="NZ_BAABJX010000017.1"/>
</dbReference>
<keyword evidence="2" id="KW-1003">Cell membrane</keyword>
<comment type="similarity">
    <text evidence="6">Belongs to the exbB/tolQ family.</text>
</comment>
<evidence type="ECO:0000256" key="7">
    <source>
        <dbReference type="SAM" id="Phobius"/>
    </source>
</evidence>
<keyword evidence="6" id="KW-0813">Transport</keyword>
<keyword evidence="3 7" id="KW-0812">Transmembrane</keyword>
<dbReference type="InterPro" id="IPR002898">
    <property type="entry name" value="MotA_ExbB_proton_chnl"/>
</dbReference>
<evidence type="ECO:0000256" key="4">
    <source>
        <dbReference type="ARBA" id="ARBA00022989"/>
    </source>
</evidence>
<evidence type="ECO:0000256" key="6">
    <source>
        <dbReference type="RuleBase" id="RU004057"/>
    </source>
</evidence>
<organism evidence="9 10">
    <name type="scientific">Algivirga pacifica</name>
    <dbReference type="NCBI Taxonomy" id="1162670"/>
    <lineage>
        <taxon>Bacteria</taxon>
        <taxon>Pseudomonadati</taxon>
        <taxon>Bacteroidota</taxon>
        <taxon>Cytophagia</taxon>
        <taxon>Cytophagales</taxon>
        <taxon>Flammeovirgaceae</taxon>
        <taxon>Algivirga</taxon>
    </lineage>
</organism>
<name>A0ABP9D4E1_9BACT</name>
<feature type="domain" description="MotA/TolQ/ExbB proton channel" evidence="8">
    <location>
        <begin position="38"/>
        <end position="111"/>
    </location>
</feature>
<reference evidence="10" key="1">
    <citation type="journal article" date="2019" name="Int. J. Syst. Evol. Microbiol.">
        <title>The Global Catalogue of Microorganisms (GCM) 10K type strain sequencing project: providing services to taxonomists for standard genome sequencing and annotation.</title>
        <authorList>
            <consortium name="The Broad Institute Genomics Platform"/>
            <consortium name="The Broad Institute Genome Sequencing Center for Infectious Disease"/>
            <person name="Wu L."/>
            <person name="Ma J."/>
        </authorList>
    </citation>
    <scope>NUCLEOTIDE SEQUENCE [LARGE SCALE GENOMIC DNA]</scope>
    <source>
        <strain evidence="10">JCM 18326</strain>
    </source>
</reference>
<accession>A0ABP9D4E1</accession>
<protein>
    <recommendedName>
        <fullName evidence="8">MotA/TolQ/ExbB proton channel domain-containing protein</fullName>
    </recommendedName>
</protein>
<keyword evidence="5 7" id="KW-0472">Membrane</keyword>
<keyword evidence="6" id="KW-0653">Protein transport</keyword>
<keyword evidence="4 7" id="KW-1133">Transmembrane helix</keyword>
<evidence type="ECO:0000256" key="5">
    <source>
        <dbReference type="ARBA" id="ARBA00023136"/>
    </source>
</evidence>
<evidence type="ECO:0000256" key="2">
    <source>
        <dbReference type="ARBA" id="ARBA00022475"/>
    </source>
</evidence>
<evidence type="ECO:0000313" key="10">
    <source>
        <dbReference type="Proteomes" id="UP001500298"/>
    </source>
</evidence>
<evidence type="ECO:0000259" key="8">
    <source>
        <dbReference type="Pfam" id="PF01618"/>
    </source>
</evidence>
<evidence type="ECO:0000256" key="3">
    <source>
        <dbReference type="ARBA" id="ARBA00022692"/>
    </source>
</evidence>
<evidence type="ECO:0000313" key="9">
    <source>
        <dbReference type="EMBL" id="GAA4826165.1"/>
    </source>
</evidence>
<proteinExistence type="inferred from homology"/>
<dbReference type="Proteomes" id="UP001500298">
    <property type="component" value="Unassembled WGS sequence"/>
</dbReference>
<dbReference type="EMBL" id="BAABJX010000017">
    <property type="protein sequence ID" value="GAA4826165.1"/>
    <property type="molecule type" value="Genomic_DNA"/>
</dbReference>
<keyword evidence="10" id="KW-1185">Reference proteome</keyword>
<evidence type="ECO:0000256" key="1">
    <source>
        <dbReference type="ARBA" id="ARBA00004651"/>
    </source>
</evidence>
<gene>
    <name evidence="9" type="ORF">GCM10023331_08460</name>
</gene>
<comment type="subcellular location">
    <subcellularLocation>
        <location evidence="1">Cell membrane</location>
        <topology evidence="1">Multi-pass membrane protein</topology>
    </subcellularLocation>
    <subcellularLocation>
        <location evidence="6">Membrane</location>
        <topology evidence="6">Multi-pass membrane protein</topology>
    </subcellularLocation>
</comment>
<sequence>MIELFYQGGVLFMSILTLEAIVALVLVVMILKGRAILTTEEAKEKVGLLKSIGVLALVTGMLGQLIGLYSAFEHIANMGNVSPSMLAGGVKVSMISTLYGLLICVGCYVVALGVSAKSIFGVNGR</sequence>
<comment type="caution">
    <text evidence="9">The sequence shown here is derived from an EMBL/GenBank/DDBJ whole genome shotgun (WGS) entry which is preliminary data.</text>
</comment>